<evidence type="ECO:0000313" key="3">
    <source>
        <dbReference type="Proteomes" id="UP000799753"/>
    </source>
</evidence>
<evidence type="ECO:0000256" key="1">
    <source>
        <dbReference type="SAM" id="MobiDB-lite"/>
    </source>
</evidence>
<feature type="compositionally biased region" description="Low complexity" evidence="1">
    <location>
        <begin position="252"/>
        <end position="261"/>
    </location>
</feature>
<reference evidence="2" key="1">
    <citation type="journal article" date="2020" name="Stud. Mycol.">
        <title>101 Dothideomycetes genomes: a test case for predicting lifestyles and emergence of pathogens.</title>
        <authorList>
            <person name="Haridas S."/>
            <person name="Albert R."/>
            <person name="Binder M."/>
            <person name="Bloem J."/>
            <person name="Labutti K."/>
            <person name="Salamov A."/>
            <person name="Andreopoulos B."/>
            <person name="Baker S."/>
            <person name="Barry K."/>
            <person name="Bills G."/>
            <person name="Bluhm B."/>
            <person name="Cannon C."/>
            <person name="Castanera R."/>
            <person name="Culley D."/>
            <person name="Daum C."/>
            <person name="Ezra D."/>
            <person name="Gonzalez J."/>
            <person name="Henrissat B."/>
            <person name="Kuo A."/>
            <person name="Liang C."/>
            <person name="Lipzen A."/>
            <person name="Lutzoni F."/>
            <person name="Magnuson J."/>
            <person name="Mondo S."/>
            <person name="Nolan M."/>
            <person name="Ohm R."/>
            <person name="Pangilinan J."/>
            <person name="Park H.-J."/>
            <person name="Ramirez L."/>
            <person name="Alfaro M."/>
            <person name="Sun H."/>
            <person name="Tritt A."/>
            <person name="Yoshinaga Y."/>
            <person name="Zwiers L.-H."/>
            <person name="Turgeon B."/>
            <person name="Goodwin S."/>
            <person name="Spatafora J."/>
            <person name="Crous P."/>
            <person name="Grigoriev I."/>
        </authorList>
    </citation>
    <scope>NUCLEOTIDE SEQUENCE</scope>
    <source>
        <strain evidence="2">CBS 473.64</strain>
    </source>
</reference>
<accession>A0A6A6RPR2</accession>
<feature type="region of interest" description="Disordered" evidence="1">
    <location>
        <begin position="247"/>
        <end position="294"/>
    </location>
</feature>
<feature type="compositionally biased region" description="Polar residues" evidence="1">
    <location>
        <begin position="116"/>
        <end position="133"/>
    </location>
</feature>
<proteinExistence type="predicted"/>
<dbReference type="Proteomes" id="UP000799753">
    <property type="component" value="Unassembled WGS sequence"/>
</dbReference>
<evidence type="ECO:0000313" key="2">
    <source>
        <dbReference type="EMBL" id="KAF2637360.1"/>
    </source>
</evidence>
<protein>
    <submittedName>
        <fullName evidence="2">Uncharacterized protein</fullName>
    </submittedName>
</protein>
<name>A0A6A6RPR2_9PLEO</name>
<sequence length="337" mass="36468">MCIGAGYWACIRKGKKEEEDEVLANRPRSASCDSASGLARSDVQRKASTKIPCMVQLPTSKTPTGRSTLTLSEVENKTTPLSTYQNSNKHSQSNLLPLLDTFPTLKLPSPRFGESSAASLATSPGLQSPSQWTLLPGDDRPHTAGSSPSKTPSKPRLPRMASSDATSELSLTRLSPTPVAIIPSPAYAVSEYASIHRNSTRFSNLSMLSSLPPPPPPPPKSKARVPKLPAINTQSRPVSFRSFLTQVQDRAPSQTQQQYQIPIPPIPPTPISVETSSSGKTRQSRRTSLKSYIGRNGLGEEGIFVATSDDPDIPFTLFRWPNESSGGTPRSSKHWPK</sequence>
<gene>
    <name evidence="2" type="ORF">P280DRAFT_101174</name>
</gene>
<keyword evidence="3" id="KW-1185">Reference proteome</keyword>
<dbReference type="EMBL" id="MU006793">
    <property type="protein sequence ID" value="KAF2637360.1"/>
    <property type="molecule type" value="Genomic_DNA"/>
</dbReference>
<dbReference type="AlphaFoldDB" id="A0A6A6RPR2"/>
<dbReference type="OrthoDB" id="3801145at2759"/>
<feature type="region of interest" description="Disordered" evidence="1">
    <location>
        <begin position="110"/>
        <end position="170"/>
    </location>
</feature>
<feature type="region of interest" description="Disordered" evidence="1">
    <location>
        <begin position="19"/>
        <end position="46"/>
    </location>
</feature>
<organism evidence="2 3">
    <name type="scientific">Massarina eburnea CBS 473.64</name>
    <dbReference type="NCBI Taxonomy" id="1395130"/>
    <lineage>
        <taxon>Eukaryota</taxon>
        <taxon>Fungi</taxon>
        <taxon>Dikarya</taxon>
        <taxon>Ascomycota</taxon>
        <taxon>Pezizomycotina</taxon>
        <taxon>Dothideomycetes</taxon>
        <taxon>Pleosporomycetidae</taxon>
        <taxon>Pleosporales</taxon>
        <taxon>Massarineae</taxon>
        <taxon>Massarinaceae</taxon>
        <taxon>Massarina</taxon>
    </lineage>
</organism>